<dbReference type="Pfam" id="PF00078">
    <property type="entry name" value="RVT_1"/>
    <property type="match status" value="1"/>
</dbReference>
<dbReference type="InterPro" id="IPR000477">
    <property type="entry name" value="RT_dom"/>
</dbReference>
<dbReference type="EMBL" id="CACVKT020008128">
    <property type="protein sequence ID" value="CAC5413160.1"/>
    <property type="molecule type" value="Genomic_DNA"/>
</dbReference>
<dbReference type="OrthoDB" id="44756at2759"/>
<dbReference type="EMBL" id="CACVKT020008128">
    <property type="protein sequence ID" value="CAC5413159.1"/>
    <property type="molecule type" value="Genomic_DNA"/>
</dbReference>
<protein>
    <submittedName>
        <fullName evidence="3">MMGT1</fullName>
    </submittedName>
</protein>
<evidence type="ECO:0000313" key="3">
    <source>
        <dbReference type="EMBL" id="CAC5413159.1"/>
    </source>
</evidence>
<keyword evidence="4" id="KW-1185">Reference proteome</keyword>
<dbReference type="Gene3D" id="3.60.10.10">
    <property type="entry name" value="Endonuclease/exonuclease/phosphatase"/>
    <property type="match status" value="2"/>
</dbReference>
<reference evidence="3 4" key="1">
    <citation type="submission" date="2020-06" db="EMBL/GenBank/DDBJ databases">
        <authorList>
            <person name="Li R."/>
            <person name="Bekaert M."/>
        </authorList>
    </citation>
    <scope>NUCLEOTIDE SEQUENCE [LARGE SCALE GENOMIC DNA]</scope>
    <source>
        <strain evidence="4">wild</strain>
        <strain evidence="3">Wild</strain>
    </source>
</reference>
<sequence>MPCKDNRVEKLIEFLDCIEQLHSLCTLYNPTHHIVIGGDINENIIDKSTPKRYEAVLTLMEDNSLYTIDFGRIFINYKHEEISSIDYILLDEELFQNNASYLKLDSCSSLVSYHYPLSCRLNIKFQVINTWNQIAKTLSTYRKIKCSTVNVNLYKKIVSKSLTEISTEIQTGHELTQIMTQVITVMKMQLLNQCLEQKLTKERNKNQKCFTSYLGTTTKNDEDKTHTEVNHQVEVTSRTGLITTASSGDAPLEADCHQKFPSQRGANVGGPKHLKGLVQADNLETKEDGHRKKPNHFFRQRPIKQDKREDIIIGTLNVQNVKSNALYIKNLLRDVQVLCIQEHWLFNAEKKIIAEIAENSAYIAKSVDDNDNPDFNVSMKRGYGGVAIIWKKEINENIKELIDGGNRIQAIHIQQGDKPICLINVYMPSDNKNADIEYKDTLAQIDEMIEKYKDTHEIIVCGDMNGSLHRSSTPHDKILQTFCKEKCIGNTEKCPLKNILSPEWKKATTIIAKPKWTDCDHQIYKEIINKDLPNLMQKSKGIIEQDIRNLEKLLHKAGEAAIPKYRRKIKIKPKGKAIWNEQIEKASKQSKNAYKVWRQHGAPQERSNELKIKMTAAKRILRKAQRQAYASQRESTAGKIMKASNADTKLFYKLINMQRKTPLIITKILKLNEKTAEDGPNIMKIWQEHFQQLATPTLEENFDTEKLELVEIQNNIIESIEREKGQGIDHVNVKEVNKAVENLKVGKAPDEDGISAEHYKYGMDELTPFIVQLLNLILTYLDVPIFLKTGILTPILKKEKDKTLPSSYRGITVTKTFAKILQSILKDRVDSVFNNIQNSLQRGFTEGVSSLCAAFLTSEAIEESKKLKILMILITLDAEKAFDKLNHEILFNKLYHYGIKGKLWILLRNLYKGMSIKVKWEGQCTEDVMVLQGIQKGAKLSTTLYKCYNNVILDSILKSGLGARIGDIQVPAPTCADDIAVLANSTADVQGILDIVQHHTSRDLVKINPSLLAMAHAAYSAAQHRTYLRLTEQEFTSLPLDIILQCFVGLILTCYGVVHISGIFKEIRANADLDNKSWDMLSSRQSMYSFNHRGVALYRDRG</sequence>
<gene>
    <name evidence="3" type="ORF">MCOR_46090</name>
</gene>
<evidence type="ECO:0000256" key="1">
    <source>
        <dbReference type="SAM" id="Phobius"/>
    </source>
</evidence>
<dbReference type="GO" id="GO:0012505">
    <property type="term" value="C:endomembrane system"/>
    <property type="evidence" value="ECO:0007669"/>
    <property type="project" value="UniProtKB-SubCell"/>
</dbReference>
<proteinExistence type="predicted"/>
<dbReference type="Proteomes" id="UP000507470">
    <property type="component" value="Unassembled WGS sequence"/>
</dbReference>
<evidence type="ECO:0000259" key="2">
    <source>
        <dbReference type="PROSITE" id="PS50878"/>
    </source>
</evidence>
<dbReference type="GO" id="GO:0003824">
    <property type="term" value="F:catalytic activity"/>
    <property type="evidence" value="ECO:0007669"/>
    <property type="project" value="InterPro"/>
</dbReference>
<dbReference type="PANTHER" id="PTHR19446">
    <property type="entry name" value="REVERSE TRANSCRIPTASES"/>
    <property type="match status" value="1"/>
</dbReference>
<organism evidence="3 4">
    <name type="scientific">Mytilus coruscus</name>
    <name type="common">Sea mussel</name>
    <dbReference type="NCBI Taxonomy" id="42192"/>
    <lineage>
        <taxon>Eukaryota</taxon>
        <taxon>Metazoa</taxon>
        <taxon>Spiralia</taxon>
        <taxon>Lophotrochozoa</taxon>
        <taxon>Mollusca</taxon>
        <taxon>Bivalvia</taxon>
        <taxon>Autobranchia</taxon>
        <taxon>Pteriomorphia</taxon>
        <taxon>Mytilida</taxon>
        <taxon>Mytiloidea</taxon>
        <taxon>Mytilidae</taxon>
        <taxon>Mytilinae</taxon>
        <taxon>Mytilus</taxon>
    </lineage>
</organism>
<feature type="domain" description="Reverse transcriptase" evidence="2">
    <location>
        <begin position="776"/>
        <end position="1052"/>
    </location>
</feature>
<dbReference type="AlphaFoldDB" id="A0A6J8DX48"/>
<accession>A0A6J8DX48</accession>
<dbReference type="InterPro" id="IPR005135">
    <property type="entry name" value="Endo/exonuclease/phosphatase"/>
</dbReference>
<evidence type="ECO:0000313" key="4">
    <source>
        <dbReference type="Proteomes" id="UP000507470"/>
    </source>
</evidence>
<dbReference type="PROSITE" id="PS50878">
    <property type="entry name" value="RT_POL"/>
    <property type="match status" value="1"/>
</dbReference>
<feature type="transmembrane region" description="Helical" evidence="1">
    <location>
        <begin position="1042"/>
        <end position="1064"/>
    </location>
</feature>
<keyword evidence="1" id="KW-1133">Transmembrane helix</keyword>
<keyword evidence="1" id="KW-0472">Membrane</keyword>
<name>A0A6J8DX48_MYTCO</name>
<dbReference type="SUPFAM" id="SSF56219">
    <property type="entry name" value="DNase I-like"/>
    <property type="match status" value="2"/>
</dbReference>
<dbReference type="Pfam" id="PF03372">
    <property type="entry name" value="Exo_endo_phos"/>
    <property type="match status" value="1"/>
</dbReference>
<keyword evidence="1" id="KW-0812">Transmembrane</keyword>
<dbReference type="InterPro" id="IPR036691">
    <property type="entry name" value="Endo/exonu/phosph_ase_sf"/>
</dbReference>